<name>A0A7W1XBG3_9BACL</name>
<evidence type="ECO:0000313" key="2">
    <source>
        <dbReference type="EMBL" id="MBA4543488.1"/>
    </source>
</evidence>
<keyword evidence="1" id="KW-0812">Transmembrane</keyword>
<comment type="caution">
    <text evidence="2">The sequence shown here is derived from an EMBL/GenBank/DDBJ whole genome shotgun (WGS) entry which is preliminary data.</text>
</comment>
<keyword evidence="1" id="KW-1133">Transmembrane helix</keyword>
<gene>
    <name evidence="2" type="ORF">H1164_11335</name>
</gene>
<evidence type="ECO:0000256" key="1">
    <source>
        <dbReference type="SAM" id="Phobius"/>
    </source>
</evidence>
<dbReference type="Proteomes" id="UP000530514">
    <property type="component" value="Unassembled WGS sequence"/>
</dbReference>
<keyword evidence="1" id="KW-0472">Membrane</keyword>
<dbReference type="EMBL" id="JACEIP010000016">
    <property type="protein sequence ID" value="MBA4543488.1"/>
    <property type="molecule type" value="Genomic_DNA"/>
</dbReference>
<dbReference type="AlphaFoldDB" id="A0A7W1XBG3"/>
<protein>
    <submittedName>
        <fullName evidence="2">Uncharacterized protein</fullName>
    </submittedName>
</protein>
<accession>A0A7W1XBG3</accession>
<keyword evidence="3" id="KW-1185">Reference proteome</keyword>
<proteinExistence type="predicted"/>
<feature type="transmembrane region" description="Helical" evidence="1">
    <location>
        <begin position="6"/>
        <end position="23"/>
    </location>
</feature>
<evidence type="ECO:0000313" key="3">
    <source>
        <dbReference type="Proteomes" id="UP000530514"/>
    </source>
</evidence>
<reference evidence="2 3" key="1">
    <citation type="submission" date="2020-07" db="EMBL/GenBank/DDBJ databases">
        <authorList>
            <person name="Feng H."/>
        </authorList>
    </citation>
    <scope>NUCLEOTIDE SEQUENCE [LARGE SCALE GENOMIC DNA]</scope>
    <source>
        <strain evidence="3">s-11</strain>
    </source>
</reference>
<dbReference type="RefSeq" id="WP_033100952.1">
    <property type="nucleotide sequence ID" value="NZ_JACEIP010000016.1"/>
</dbReference>
<sequence>MARQTIMTLLFGGLLAIGASMFLRRNRRVSKPFVQTVVRGIQKSPFLRRFVVEETLRRMFRRLRMAR</sequence>
<organism evidence="2 3">
    <name type="scientific">Thermoactinomyces daqus</name>
    <dbReference type="NCBI Taxonomy" id="1329516"/>
    <lineage>
        <taxon>Bacteria</taxon>
        <taxon>Bacillati</taxon>
        <taxon>Bacillota</taxon>
        <taxon>Bacilli</taxon>
        <taxon>Bacillales</taxon>
        <taxon>Thermoactinomycetaceae</taxon>
        <taxon>Thermoactinomyces</taxon>
    </lineage>
</organism>